<organism evidence="1 2">
    <name type="scientific">Hafnia paralvei</name>
    <dbReference type="NCBI Taxonomy" id="546367"/>
    <lineage>
        <taxon>Bacteria</taxon>
        <taxon>Pseudomonadati</taxon>
        <taxon>Pseudomonadota</taxon>
        <taxon>Gammaproteobacteria</taxon>
        <taxon>Enterobacterales</taxon>
        <taxon>Hafniaceae</taxon>
        <taxon>Hafnia</taxon>
    </lineage>
</organism>
<dbReference type="GO" id="GO:0003677">
    <property type="term" value="F:DNA binding"/>
    <property type="evidence" value="ECO:0007669"/>
    <property type="project" value="InterPro"/>
</dbReference>
<dbReference type="Proteomes" id="UP000293380">
    <property type="component" value="Unassembled WGS sequence"/>
</dbReference>
<proteinExistence type="predicted"/>
<dbReference type="EMBL" id="SITD01000046">
    <property type="protein sequence ID" value="TBM28331.1"/>
    <property type="molecule type" value="Genomic_DNA"/>
</dbReference>
<gene>
    <name evidence="1" type="ORF">EYY89_09085</name>
</gene>
<dbReference type="GO" id="GO:0006313">
    <property type="term" value="P:DNA transposition"/>
    <property type="evidence" value="ECO:0007669"/>
    <property type="project" value="InterPro"/>
</dbReference>
<evidence type="ECO:0000313" key="1">
    <source>
        <dbReference type="EMBL" id="TBM28331.1"/>
    </source>
</evidence>
<dbReference type="RefSeq" id="WP_130959471.1">
    <property type="nucleotide sequence ID" value="NZ_SITD01000046.1"/>
</dbReference>
<protein>
    <submittedName>
        <fullName evidence="1">Transposase</fullName>
    </submittedName>
</protein>
<evidence type="ECO:0000313" key="2">
    <source>
        <dbReference type="Proteomes" id="UP000293380"/>
    </source>
</evidence>
<dbReference type="InterPro" id="IPR002514">
    <property type="entry name" value="Transposase_8"/>
</dbReference>
<reference evidence="1 2" key="1">
    <citation type="submission" date="2019-02" db="EMBL/GenBank/DDBJ databases">
        <title>Comparative genomic analysis of the Hafnia genus genomes.</title>
        <authorList>
            <person name="Zhiqiu Y."/>
            <person name="Chao Y."/>
            <person name="Yuhui D."/>
            <person name="Di H."/>
            <person name="Bin L."/>
        </authorList>
    </citation>
    <scope>NUCLEOTIDE SEQUENCE [LARGE SCALE GENOMIC DNA]</scope>
    <source>
        <strain evidence="1 2">PCM_1194</strain>
    </source>
</reference>
<sequence>MNRKRKFTLGFKNEAVALVTKQDYTITRAATSLGIKFQNPAYMGNASA</sequence>
<dbReference type="GO" id="GO:0004803">
    <property type="term" value="F:transposase activity"/>
    <property type="evidence" value="ECO:0007669"/>
    <property type="project" value="InterPro"/>
</dbReference>
<comment type="caution">
    <text evidence="1">The sequence shown here is derived from an EMBL/GenBank/DDBJ whole genome shotgun (WGS) entry which is preliminary data.</text>
</comment>
<name>A0A4Q9ERX3_9GAMM</name>
<accession>A0A4Q9ERX3</accession>
<dbReference type="Pfam" id="PF01527">
    <property type="entry name" value="HTH_Tnp_1"/>
    <property type="match status" value="1"/>
</dbReference>
<dbReference type="AlphaFoldDB" id="A0A4Q9ERX3"/>